<accession>A0ABP1PTV8</accession>
<evidence type="ECO:0000313" key="2">
    <source>
        <dbReference type="Proteomes" id="UP001642540"/>
    </source>
</evidence>
<dbReference type="Proteomes" id="UP001642540">
    <property type="component" value="Unassembled WGS sequence"/>
</dbReference>
<evidence type="ECO:0000313" key="1">
    <source>
        <dbReference type="EMBL" id="CAL8077264.1"/>
    </source>
</evidence>
<gene>
    <name evidence="1" type="ORF">ODALV1_LOCUS3756</name>
</gene>
<reference evidence="1 2" key="1">
    <citation type="submission" date="2024-08" db="EMBL/GenBank/DDBJ databases">
        <authorList>
            <person name="Cucini C."/>
            <person name="Frati F."/>
        </authorList>
    </citation>
    <scope>NUCLEOTIDE SEQUENCE [LARGE SCALE GENOMIC DNA]</scope>
</reference>
<protein>
    <submittedName>
        <fullName evidence="1">Uncharacterized protein</fullName>
    </submittedName>
</protein>
<keyword evidence="2" id="KW-1185">Reference proteome</keyword>
<organism evidence="1 2">
    <name type="scientific">Orchesella dallaii</name>
    <dbReference type="NCBI Taxonomy" id="48710"/>
    <lineage>
        <taxon>Eukaryota</taxon>
        <taxon>Metazoa</taxon>
        <taxon>Ecdysozoa</taxon>
        <taxon>Arthropoda</taxon>
        <taxon>Hexapoda</taxon>
        <taxon>Collembola</taxon>
        <taxon>Entomobryomorpha</taxon>
        <taxon>Entomobryoidea</taxon>
        <taxon>Orchesellidae</taxon>
        <taxon>Orchesellinae</taxon>
        <taxon>Orchesella</taxon>
    </lineage>
</organism>
<dbReference type="EMBL" id="CAXLJM020000012">
    <property type="protein sequence ID" value="CAL8077264.1"/>
    <property type="molecule type" value="Genomic_DNA"/>
</dbReference>
<sequence>MLEQSYMKSFILAGRDTIYETAFSANETDDSSQSASDMRSAYDDYAVDYTIDEHKERVLT</sequence>
<comment type="caution">
    <text evidence="1">The sequence shown here is derived from an EMBL/GenBank/DDBJ whole genome shotgun (WGS) entry which is preliminary data.</text>
</comment>
<proteinExistence type="predicted"/>
<name>A0ABP1PTV8_9HEXA</name>